<dbReference type="GO" id="GO:0005886">
    <property type="term" value="C:plasma membrane"/>
    <property type="evidence" value="ECO:0007669"/>
    <property type="project" value="UniProtKB-SubCell"/>
</dbReference>
<reference evidence="12 13" key="1">
    <citation type="submission" date="2019-01" db="EMBL/GenBank/DDBJ databases">
        <title>Draft genome sequence of Dictyobacter sp. Uno17.</title>
        <authorList>
            <person name="Wang C.M."/>
            <person name="Zheng Y."/>
            <person name="Sakai Y."/>
            <person name="Abe K."/>
            <person name="Yokota A."/>
            <person name="Yabe S."/>
        </authorList>
    </citation>
    <scope>NUCLEOTIDE SEQUENCE [LARGE SCALE GENOMIC DNA]</scope>
    <source>
        <strain evidence="12 13">Uno17</strain>
    </source>
</reference>
<keyword evidence="8 9" id="KW-0472">Membrane</keyword>
<organism evidence="12 13">
    <name type="scientific">Dictyobacter arantiisoli</name>
    <dbReference type="NCBI Taxonomy" id="2014874"/>
    <lineage>
        <taxon>Bacteria</taxon>
        <taxon>Bacillati</taxon>
        <taxon>Chloroflexota</taxon>
        <taxon>Ktedonobacteria</taxon>
        <taxon>Ktedonobacterales</taxon>
        <taxon>Dictyobacteraceae</taxon>
        <taxon>Dictyobacter</taxon>
    </lineage>
</organism>
<comment type="similarity">
    <text evidence="9">Belongs to the SecD/SecF family. SecF subfamily.</text>
</comment>
<dbReference type="InterPro" id="IPR022645">
    <property type="entry name" value="SecD/SecF_bac"/>
</dbReference>
<evidence type="ECO:0000256" key="7">
    <source>
        <dbReference type="ARBA" id="ARBA00023010"/>
    </source>
</evidence>
<dbReference type="Gene3D" id="1.20.1640.10">
    <property type="entry name" value="Multidrug efflux transporter AcrB transmembrane domain"/>
    <property type="match status" value="1"/>
</dbReference>
<evidence type="ECO:0000256" key="8">
    <source>
        <dbReference type="ARBA" id="ARBA00023136"/>
    </source>
</evidence>
<dbReference type="PANTHER" id="PTHR30081:SF8">
    <property type="entry name" value="PROTEIN TRANSLOCASE SUBUNIT SECF"/>
    <property type="match status" value="1"/>
</dbReference>
<keyword evidence="2 9" id="KW-0813">Transport</keyword>
<dbReference type="Pfam" id="PF02355">
    <property type="entry name" value="SecD_SecF_C"/>
    <property type="match status" value="1"/>
</dbReference>
<evidence type="ECO:0000256" key="5">
    <source>
        <dbReference type="ARBA" id="ARBA00022927"/>
    </source>
</evidence>
<evidence type="ECO:0000313" key="12">
    <source>
        <dbReference type="EMBL" id="GCF10694.1"/>
    </source>
</evidence>
<dbReference type="SUPFAM" id="SSF82866">
    <property type="entry name" value="Multidrug efflux transporter AcrB transmembrane domain"/>
    <property type="match status" value="1"/>
</dbReference>
<keyword evidence="5 9" id="KW-0653">Protein transport</keyword>
<evidence type="ECO:0000259" key="11">
    <source>
        <dbReference type="Pfam" id="PF02355"/>
    </source>
</evidence>
<dbReference type="HAMAP" id="MF_01464_B">
    <property type="entry name" value="SecF_B"/>
    <property type="match status" value="1"/>
</dbReference>
<evidence type="ECO:0000256" key="1">
    <source>
        <dbReference type="ARBA" id="ARBA00004651"/>
    </source>
</evidence>
<feature type="transmembrane region" description="Helical" evidence="9">
    <location>
        <begin position="366"/>
        <end position="392"/>
    </location>
</feature>
<feature type="transmembrane region" description="Helical" evidence="9">
    <location>
        <begin position="288"/>
        <end position="309"/>
    </location>
</feature>
<comment type="subcellular location">
    <subcellularLocation>
        <location evidence="1 9">Cell membrane</location>
        <topology evidence="1 9">Multi-pass membrane protein</topology>
    </subcellularLocation>
</comment>
<comment type="subunit">
    <text evidence="9">Forms a complex with SecD. Part of the essential Sec protein translocation apparatus which comprises SecA, SecYEG and auxiliary proteins SecDF. Other proteins may also be involved.</text>
</comment>
<dbReference type="PRINTS" id="PR01755">
    <property type="entry name" value="SECFTRNLCASE"/>
</dbReference>
<keyword evidence="4 9" id="KW-0812">Transmembrane</keyword>
<dbReference type="GO" id="GO:0043952">
    <property type="term" value="P:protein transport by the Sec complex"/>
    <property type="evidence" value="ECO:0007669"/>
    <property type="project" value="UniProtKB-UniRule"/>
</dbReference>
<accession>A0A5A5TIA4</accession>
<sequence>MLNLVKYRKLFILISLIVIIPGTLSLILFGLNVGIDFKGGTNIVLSPQQAVASSDVIDNLLKPFNLDSTKVVLGQDKADASKTVWIRFNTTVDSTVINSVKTSLGKKYPNLGYDQVNITNAGPPFTLLTVTKFATLPNADDIKSALTNLPKTGGTTPVSLTDVKVGNNSQTINIETLTTVDKSAASGNAKVNLTDIQGAFIKNGGPYFQIQSESVVGPSVAGRTTEMAFLAVLAASVLILLYVWFSFRKVPRALRYGVCAIVALLHDVLVVAGIFSILGHFFNVQIDSLFITALLTVIGFSVHDTIVVFDRIRENLLRSTTESFEEVVNASLVQTLARSLNTSLTVLFTLLTLTLFTGIGTDIHTFTLALLIGIFSGTYSSIFNASMLLVIWNNREMGTKYLQRKREELPTKRSRESRELAHTRG</sequence>
<name>A0A5A5TIA4_9CHLR</name>
<feature type="transmembrane region" description="Helical" evidence="9">
    <location>
        <begin position="227"/>
        <end position="245"/>
    </location>
</feature>
<dbReference type="OrthoDB" id="9805019at2"/>
<gene>
    <name evidence="9" type="primary">secF</name>
    <name evidence="12" type="ORF">KDI_42580</name>
</gene>
<keyword evidence="13" id="KW-1185">Reference proteome</keyword>
<comment type="caution">
    <text evidence="12">The sequence shown here is derived from an EMBL/GenBank/DDBJ whole genome shotgun (WGS) entry which is preliminary data.</text>
</comment>
<feature type="transmembrane region" description="Helical" evidence="9">
    <location>
        <begin position="257"/>
        <end position="282"/>
    </location>
</feature>
<evidence type="ECO:0000256" key="4">
    <source>
        <dbReference type="ARBA" id="ARBA00022692"/>
    </source>
</evidence>
<dbReference type="InterPro" id="IPR048634">
    <property type="entry name" value="SecD_SecF_C"/>
</dbReference>
<keyword evidence="6 9" id="KW-1133">Transmembrane helix</keyword>
<dbReference type="InterPro" id="IPR022646">
    <property type="entry name" value="SecD/SecF_CS"/>
</dbReference>
<dbReference type="GO" id="GO:0015450">
    <property type="term" value="F:protein-transporting ATPase activity"/>
    <property type="evidence" value="ECO:0007669"/>
    <property type="project" value="InterPro"/>
</dbReference>
<evidence type="ECO:0000256" key="2">
    <source>
        <dbReference type="ARBA" id="ARBA00022448"/>
    </source>
</evidence>
<keyword evidence="3 9" id="KW-1003">Cell membrane</keyword>
<dbReference type="PANTHER" id="PTHR30081">
    <property type="entry name" value="PROTEIN-EXPORT MEMBRANE PROTEIN SEC"/>
    <property type="match status" value="1"/>
</dbReference>
<dbReference type="InterPro" id="IPR022813">
    <property type="entry name" value="SecD/SecF_arch_bac"/>
</dbReference>
<evidence type="ECO:0000313" key="13">
    <source>
        <dbReference type="Proteomes" id="UP000322530"/>
    </source>
</evidence>
<comment type="function">
    <text evidence="9">Part of the Sec protein translocase complex. Interacts with the SecYEG preprotein conducting channel. SecDF uses the proton motive force (PMF) to complete protein translocation after the ATP-dependent function of SecA.</text>
</comment>
<dbReference type="NCBIfam" id="TIGR00966">
    <property type="entry name" value="transloc_SecF"/>
    <property type="match status" value="1"/>
</dbReference>
<feature type="domain" description="Protein export membrane protein SecD/SecF C-terminal" evidence="11">
    <location>
        <begin position="202"/>
        <end position="394"/>
    </location>
</feature>
<proteinExistence type="inferred from homology"/>
<evidence type="ECO:0000256" key="9">
    <source>
        <dbReference type="HAMAP-Rule" id="MF_01464"/>
    </source>
</evidence>
<dbReference type="EMBL" id="BIXY01000079">
    <property type="protein sequence ID" value="GCF10694.1"/>
    <property type="molecule type" value="Genomic_DNA"/>
</dbReference>
<dbReference type="RefSeq" id="WP_149403563.1">
    <property type="nucleotide sequence ID" value="NZ_BIXY01000079.1"/>
</dbReference>
<dbReference type="InterPro" id="IPR005665">
    <property type="entry name" value="SecF_bac"/>
</dbReference>
<feature type="region of interest" description="Disordered" evidence="10">
    <location>
        <begin position="406"/>
        <end position="425"/>
    </location>
</feature>
<protein>
    <recommendedName>
        <fullName evidence="9">Protein-export membrane protein SecF</fullName>
    </recommendedName>
</protein>
<keyword evidence="7 9" id="KW-0811">Translocation</keyword>
<evidence type="ECO:0000256" key="3">
    <source>
        <dbReference type="ARBA" id="ARBA00022475"/>
    </source>
</evidence>
<dbReference type="GO" id="GO:0065002">
    <property type="term" value="P:intracellular protein transmembrane transport"/>
    <property type="evidence" value="ECO:0007669"/>
    <property type="project" value="UniProtKB-UniRule"/>
</dbReference>
<dbReference type="GO" id="GO:0006605">
    <property type="term" value="P:protein targeting"/>
    <property type="evidence" value="ECO:0007669"/>
    <property type="project" value="UniProtKB-UniRule"/>
</dbReference>
<feature type="transmembrane region" description="Helical" evidence="9">
    <location>
        <begin position="340"/>
        <end position="360"/>
    </location>
</feature>
<feature type="transmembrane region" description="Helical" evidence="9">
    <location>
        <begin position="12"/>
        <end position="35"/>
    </location>
</feature>
<evidence type="ECO:0000256" key="10">
    <source>
        <dbReference type="SAM" id="MobiDB-lite"/>
    </source>
</evidence>
<evidence type="ECO:0000256" key="6">
    <source>
        <dbReference type="ARBA" id="ARBA00022989"/>
    </source>
</evidence>
<dbReference type="Pfam" id="PF07549">
    <property type="entry name" value="Sec_GG"/>
    <property type="match status" value="1"/>
</dbReference>
<dbReference type="AlphaFoldDB" id="A0A5A5TIA4"/>
<dbReference type="Proteomes" id="UP000322530">
    <property type="component" value="Unassembled WGS sequence"/>
</dbReference>